<dbReference type="Gene3D" id="2.60.40.10">
    <property type="entry name" value="Immunoglobulins"/>
    <property type="match status" value="1"/>
</dbReference>
<dbReference type="Proteomes" id="UP001152888">
    <property type="component" value="Unassembled WGS sequence"/>
</dbReference>
<organism evidence="4 5">
    <name type="scientific">Acanthoscelides obtectus</name>
    <name type="common">Bean weevil</name>
    <name type="synonym">Bruchus obtectus</name>
    <dbReference type="NCBI Taxonomy" id="200917"/>
    <lineage>
        <taxon>Eukaryota</taxon>
        <taxon>Metazoa</taxon>
        <taxon>Ecdysozoa</taxon>
        <taxon>Arthropoda</taxon>
        <taxon>Hexapoda</taxon>
        <taxon>Insecta</taxon>
        <taxon>Pterygota</taxon>
        <taxon>Neoptera</taxon>
        <taxon>Endopterygota</taxon>
        <taxon>Coleoptera</taxon>
        <taxon>Polyphaga</taxon>
        <taxon>Cucujiformia</taxon>
        <taxon>Chrysomeloidea</taxon>
        <taxon>Chrysomelidae</taxon>
        <taxon>Bruchinae</taxon>
        <taxon>Bruchini</taxon>
        <taxon>Acanthoscelides</taxon>
    </lineage>
</organism>
<evidence type="ECO:0000313" key="5">
    <source>
        <dbReference type="Proteomes" id="UP001152888"/>
    </source>
</evidence>
<evidence type="ECO:0000256" key="1">
    <source>
        <dbReference type="SAM" id="Phobius"/>
    </source>
</evidence>
<dbReference type="SMART" id="SM00409">
    <property type="entry name" value="IG"/>
    <property type="match status" value="1"/>
</dbReference>
<dbReference type="PROSITE" id="PS51257">
    <property type="entry name" value="PROKAR_LIPOPROTEIN"/>
    <property type="match status" value="1"/>
</dbReference>
<dbReference type="SUPFAM" id="SSF48726">
    <property type="entry name" value="Immunoglobulin"/>
    <property type="match status" value="1"/>
</dbReference>
<evidence type="ECO:0000259" key="3">
    <source>
        <dbReference type="PROSITE" id="PS50835"/>
    </source>
</evidence>
<protein>
    <recommendedName>
        <fullName evidence="3">Ig-like domain-containing protein</fullName>
    </recommendedName>
</protein>
<keyword evidence="2" id="KW-0732">Signal</keyword>
<dbReference type="PROSITE" id="PS50835">
    <property type="entry name" value="IG_LIKE"/>
    <property type="match status" value="1"/>
</dbReference>
<dbReference type="InterPro" id="IPR013783">
    <property type="entry name" value="Ig-like_fold"/>
</dbReference>
<feature type="signal peptide" evidence="2">
    <location>
        <begin position="1"/>
        <end position="21"/>
    </location>
</feature>
<evidence type="ECO:0000313" key="4">
    <source>
        <dbReference type="EMBL" id="CAH1973893.1"/>
    </source>
</evidence>
<dbReference type="InterPro" id="IPR003599">
    <property type="entry name" value="Ig_sub"/>
</dbReference>
<gene>
    <name evidence="4" type="ORF">ACAOBT_LOCUS10791</name>
</gene>
<comment type="caution">
    <text evidence="4">The sequence shown here is derived from an EMBL/GenBank/DDBJ whole genome shotgun (WGS) entry which is preliminary data.</text>
</comment>
<keyword evidence="1" id="KW-0472">Membrane</keyword>
<proteinExistence type="predicted"/>
<dbReference type="InterPro" id="IPR007110">
    <property type="entry name" value="Ig-like_dom"/>
</dbReference>
<feature type="transmembrane region" description="Helical" evidence="1">
    <location>
        <begin position="246"/>
        <end position="266"/>
    </location>
</feature>
<dbReference type="OrthoDB" id="6244905at2759"/>
<evidence type="ECO:0000256" key="2">
    <source>
        <dbReference type="SAM" id="SignalP"/>
    </source>
</evidence>
<dbReference type="AlphaFoldDB" id="A0A9P0KH92"/>
<feature type="domain" description="Ig-like" evidence="3">
    <location>
        <begin position="131"/>
        <end position="234"/>
    </location>
</feature>
<accession>A0A9P0KH92</accession>
<feature type="chain" id="PRO_5040132589" description="Ig-like domain-containing protein" evidence="2">
    <location>
        <begin position="22"/>
        <end position="301"/>
    </location>
</feature>
<name>A0A9P0KH92_ACAOB</name>
<keyword evidence="5" id="KW-1185">Reference proteome</keyword>
<dbReference type="EMBL" id="CAKOFQ010006816">
    <property type="protein sequence ID" value="CAH1973893.1"/>
    <property type="molecule type" value="Genomic_DNA"/>
</dbReference>
<keyword evidence="1" id="KW-1133">Transmembrane helix</keyword>
<keyword evidence="1" id="KW-0812">Transmembrane</keyword>
<sequence length="301" mass="34218">MRRASSAIFVCLFALVGGCHGLLDSGMSNDSPYENEPEKMHLRVKIGTPITLKCPNNATIWEYKPCTSSFQGFMCDSKPPWSRLNITRGRKHIAAVDRKHNGLYRCKDKTGVVRRVFLVDVVHPGYSGTKPNVAPLRISNLTGQVNMEFTIQCNVSSEVPPTIFWFKSCYRHKCDIEYNQVCYCHLNKSISSYNLGSTYLSKYSIFNARYVDSGVYACLAVTQYGENSQNVTITVPREEPSNNEQISWLLLVPVMLVLPVIIWLYYYRRKRSKPEVVTIDQQKQLIRPVVGNIATKSNEIV</sequence>
<reference evidence="4" key="1">
    <citation type="submission" date="2022-03" db="EMBL/GenBank/DDBJ databases">
        <authorList>
            <person name="Sayadi A."/>
        </authorList>
    </citation>
    <scope>NUCLEOTIDE SEQUENCE</scope>
</reference>
<dbReference type="InterPro" id="IPR036179">
    <property type="entry name" value="Ig-like_dom_sf"/>
</dbReference>